<dbReference type="EMBL" id="JRES01001668">
    <property type="protein sequence ID" value="KNC21058.1"/>
    <property type="molecule type" value="Genomic_DNA"/>
</dbReference>
<feature type="region of interest" description="Disordered" evidence="10">
    <location>
        <begin position="1050"/>
        <end position="1072"/>
    </location>
</feature>
<feature type="compositionally biased region" description="Low complexity" evidence="10">
    <location>
        <begin position="1617"/>
        <end position="1679"/>
    </location>
</feature>
<dbReference type="PANTHER" id="PTHR46543:SF1">
    <property type="entry name" value="ZINC FINGER CCHC DOMAIN-CONTAINING PROTEIN 7"/>
    <property type="match status" value="1"/>
</dbReference>
<name>A0A0L0BMA4_LUCCU</name>
<feature type="compositionally biased region" description="Low complexity" evidence="10">
    <location>
        <begin position="1584"/>
        <end position="1607"/>
    </location>
</feature>
<evidence type="ECO:0000256" key="4">
    <source>
        <dbReference type="ARBA" id="ARBA00022771"/>
    </source>
</evidence>
<keyword evidence="6" id="KW-0539">Nucleus</keyword>
<evidence type="ECO:0000256" key="8">
    <source>
        <dbReference type="ARBA" id="ARBA00043023"/>
    </source>
</evidence>
<evidence type="ECO:0000256" key="9">
    <source>
        <dbReference type="PROSITE-ProRule" id="PRU00047"/>
    </source>
</evidence>
<feature type="compositionally biased region" description="Basic and acidic residues" evidence="10">
    <location>
        <begin position="196"/>
        <end position="207"/>
    </location>
</feature>
<dbReference type="InterPro" id="IPR036875">
    <property type="entry name" value="Znf_CCHC_sf"/>
</dbReference>
<dbReference type="PROSITE" id="PS50158">
    <property type="entry name" value="ZF_CCHC"/>
    <property type="match status" value="1"/>
</dbReference>
<feature type="compositionally biased region" description="Low complexity" evidence="10">
    <location>
        <begin position="72"/>
        <end position="96"/>
    </location>
</feature>
<feature type="compositionally biased region" description="Polar residues" evidence="10">
    <location>
        <begin position="185"/>
        <end position="195"/>
    </location>
</feature>
<evidence type="ECO:0000256" key="7">
    <source>
        <dbReference type="ARBA" id="ARBA00041190"/>
    </source>
</evidence>
<gene>
    <name evidence="12" type="ORF">FF38_11195</name>
</gene>
<keyword evidence="4 9" id="KW-0863">Zinc-finger</keyword>
<dbReference type="OMA" id="NCFEMGH"/>
<proteinExistence type="predicted"/>
<evidence type="ECO:0000256" key="5">
    <source>
        <dbReference type="ARBA" id="ARBA00022833"/>
    </source>
</evidence>
<evidence type="ECO:0000256" key="3">
    <source>
        <dbReference type="ARBA" id="ARBA00022737"/>
    </source>
</evidence>
<dbReference type="PANTHER" id="PTHR46543">
    <property type="entry name" value="ZINC FINGER CCHC DOMAIN-CONTAINING PROTEIN 7"/>
    <property type="match status" value="1"/>
</dbReference>
<dbReference type="GO" id="GO:0071037">
    <property type="term" value="P:nuclear polyadenylation-dependent snRNA catabolic process"/>
    <property type="evidence" value="ECO:0007669"/>
    <property type="project" value="TreeGrafter"/>
</dbReference>
<feature type="compositionally biased region" description="Polar residues" evidence="10">
    <location>
        <begin position="108"/>
        <end position="120"/>
    </location>
</feature>
<comment type="caution">
    <text evidence="12">The sequence shown here is derived from an EMBL/GenBank/DDBJ whole genome shotgun (WGS) entry which is preliminary data.</text>
</comment>
<feature type="region of interest" description="Disordered" evidence="10">
    <location>
        <begin position="714"/>
        <end position="738"/>
    </location>
</feature>
<feature type="compositionally biased region" description="Polar residues" evidence="10">
    <location>
        <begin position="386"/>
        <end position="399"/>
    </location>
</feature>
<evidence type="ECO:0000313" key="13">
    <source>
        <dbReference type="Proteomes" id="UP000037069"/>
    </source>
</evidence>
<dbReference type="GO" id="GO:0071038">
    <property type="term" value="P:TRAMP-dependent tRNA surveillance pathway"/>
    <property type="evidence" value="ECO:0007669"/>
    <property type="project" value="TreeGrafter"/>
</dbReference>
<feature type="compositionally biased region" description="Low complexity" evidence="10">
    <location>
        <begin position="1549"/>
        <end position="1563"/>
    </location>
</feature>
<feature type="domain" description="CCHC-type" evidence="11">
    <location>
        <begin position="872"/>
        <end position="887"/>
    </location>
</feature>
<feature type="compositionally biased region" description="Polar residues" evidence="10">
    <location>
        <begin position="1089"/>
        <end position="1107"/>
    </location>
</feature>
<dbReference type="SMART" id="SM00343">
    <property type="entry name" value="ZnF_C2HC"/>
    <property type="match status" value="4"/>
</dbReference>
<feature type="compositionally biased region" description="Polar residues" evidence="10">
    <location>
        <begin position="135"/>
        <end position="145"/>
    </location>
</feature>
<dbReference type="Proteomes" id="UP000037069">
    <property type="component" value="Unassembled WGS sequence"/>
</dbReference>
<dbReference type="OrthoDB" id="7608935at2759"/>
<accession>A0A0L0BMA4</accession>
<dbReference type="GO" id="GO:0071036">
    <property type="term" value="P:nuclear polyadenylation-dependent snoRNA catabolic process"/>
    <property type="evidence" value="ECO:0007669"/>
    <property type="project" value="TreeGrafter"/>
</dbReference>
<dbReference type="STRING" id="7375.A0A0L0BMA4"/>
<dbReference type="GO" id="GO:0071035">
    <property type="term" value="P:nuclear polyadenylation-dependent rRNA catabolic process"/>
    <property type="evidence" value="ECO:0007669"/>
    <property type="project" value="TreeGrafter"/>
</dbReference>
<dbReference type="GO" id="GO:0031499">
    <property type="term" value="C:TRAMP complex"/>
    <property type="evidence" value="ECO:0007669"/>
    <property type="project" value="TreeGrafter"/>
</dbReference>
<feature type="compositionally biased region" description="Polar residues" evidence="10">
    <location>
        <begin position="208"/>
        <end position="225"/>
    </location>
</feature>
<dbReference type="SUPFAM" id="SSF57756">
    <property type="entry name" value="Retrovirus zinc finger-like domains"/>
    <property type="match status" value="1"/>
</dbReference>
<feature type="compositionally biased region" description="Polar residues" evidence="10">
    <location>
        <begin position="719"/>
        <end position="732"/>
    </location>
</feature>
<feature type="region of interest" description="Disordered" evidence="10">
    <location>
        <begin position="1538"/>
        <end position="1707"/>
    </location>
</feature>
<feature type="region of interest" description="Disordered" evidence="10">
    <location>
        <begin position="1088"/>
        <end position="1118"/>
    </location>
</feature>
<dbReference type="Gene3D" id="4.10.60.10">
    <property type="entry name" value="Zinc finger, CCHC-type"/>
    <property type="match status" value="2"/>
</dbReference>
<evidence type="ECO:0000256" key="6">
    <source>
        <dbReference type="ARBA" id="ARBA00023242"/>
    </source>
</evidence>
<evidence type="ECO:0000256" key="10">
    <source>
        <dbReference type="SAM" id="MobiDB-lite"/>
    </source>
</evidence>
<dbReference type="GO" id="GO:0071039">
    <property type="term" value="P:nuclear polyadenylation-dependent CUT catabolic process"/>
    <property type="evidence" value="ECO:0007669"/>
    <property type="project" value="TreeGrafter"/>
</dbReference>
<feature type="region of interest" description="Disordered" evidence="10">
    <location>
        <begin position="72"/>
        <end position="270"/>
    </location>
</feature>
<feature type="compositionally biased region" description="Low complexity" evidence="10">
    <location>
        <begin position="238"/>
        <end position="254"/>
    </location>
</feature>
<feature type="compositionally biased region" description="Low complexity" evidence="10">
    <location>
        <begin position="146"/>
        <end position="177"/>
    </location>
</feature>
<protein>
    <recommendedName>
        <fullName evidence="7">Zinc finger CCHC domain-containing protein 7</fullName>
    </recommendedName>
    <alternativeName>
        <fullName evidence="8">TRAMP-like complex RNA-binding factor ZCCHC7</fullName>
    </alternativeName>
</protein>
<feature type="region of interest" description="Disordered" evidence="10">
    <location>
        <begin position="306"/>
        <end position="337"/>
    </location>
</feature>
<dbReference type="InterPro" id="IPR051644">
    <property type="entry name" value="TRAMP_AT-DNA-binding"/>
</dbReference>
<feature type="compositionally biased region" description="Low complexity" evidence="10">
    <location>
        <begin position="1176"/>
        <end position="1190"/>
    </location>
</feature>
<feature type="region of interest" description="Disordered" evidence="10">
    <location>
        <begin position="378"/>
        <end position="401"/>
    </location>
</feature>
<feature type="compositionally biased region" description="Polar residues" evidence="10">
    <location>
        <begin position="1163"/>
        <end position="1175"/>
    </location>
</feature>
<dbReference type="GO" id="GO:0071031">
    <property type="term" value="P:nuclear mRNA surveillance of mRNA 3'-end processing"/>
    <property type="evidence" value="ECO:0007669"/>
    <property type="project" value="TreeGrafter"/>
</dbReference>
<feature type="region of interest" description="Disordered" evidence="10">
    <location>
        <begin position="546"/>
        <end position="589"/>
    </location>
</feature>
<evidence type="ECO:0000256" key="2">
    <source>
        <dbReference type="ARBA" id="ARBA00022723"/>
    </source>
</evidence>
<evidence type="ECO:0000256" key="1">
    <source>
        <dbReference type="ARBA" id="ARBA00004123"/>
    </source>
</evidence>
<dbReference type="GO" id="GO:0003723">
    <property type="term" value="F:RNA binding"/>
    <property type="evidence" value="ECO:0007669"/>
    <property type="project" value="TreeGrafter"/>
</dbReference>
<evidence type="ECO:0000313" key="12">
    <source>
        <dbReference type="EMBL" id="KNC21058.1"/>
    </source>
</evidence>
<comment type="subcellular location">
    <subcellularLocation>
        <location evidence="1">Nucleus</location>
    </subcellularLocation>
</comment>
<feature type="region of interest" description="Disordered" evidence="10">
    <location>
        <begin position="276"/>
        <end position="295"/>
    </location>
</feature>
<keyword evidence="3" id="KW-0677">Repeat</keyword>
<dbReference type="GO" id="GO:0008270">
    <property type="term" value="F:zinc ion binding"/>
    <property type="evidence" value="ECO:0007669"/>
    <property type="project" value="UniProtKB-KW"/>
</dbReference>
<evidence type="ECO:0000259" key="11">
    <source>
        <dbReference type="PROSITE" id="PS50158"/>
    </source>
</evidence>
<feature type="compositionally biased region" description="Basic and acidic residues" evidence="10">
    <location>
        <begin position="576"/>
        <end position="585"/>
    </location>
</feature>
<dbReference type="InterPro" id="IPR001878">
    <property type="entry name" value="Znf_CCHC"/>
</dbReference>
<feature type="compositionally biased region" description="Acidic residues" evidence="10">
    <location>
        <begin position="306"/>
        <end position="316"/>
    </location>
</feature>
<keyword evidence="5" id="KW-0862">Zinc</keyword>
<organism evidence="12 13">
    <name type="scientific">Lucilia cuprina</name>
    <name type="common">Green bottle fly</name>
    <name type="synonym">Australian sheep blowfly</name>
    <dbReference type="NCBI Taxonomy" id="7375"/>
    <lineage>
        <taxon>Eukaryota</taxon>
        <taxon>Metazoa</taxon>
        <taxon>Ecdysozoa</taxon>
        <taxon>Arthropoda</taxon>
        <taxon>Hexapoda</taxon>
        <taxon>Insecta</taxon>
        <taxon>Pterygota</taxon>
        <taxon>Neoptera</taxon>
        <taxon>Endopterygota</taxon>
        <taxon>Diptera</taxon>
        <taxon>Brachycera</taxon>
        <taxon>Muscomorpha</taxon>
        <taxon>Oestroidea</taxon>
        <taxon>Calliphoridae</taxon>
        <taxon>Luciliinae</taxon>
        <taxon>Lucilia</taxon>
    </lineage>
</organism>
<reference evidence="12 13" key="1">
    <citation type="journal article" date="2015" name="Nat. Commun.">
        <title>Lucilia cuprina genome unlocks parasitic fly biology to underpin future interventions.</title>
        <authorList>
            <person name="Anstead C.A."/>
            <person name="Korhonen P.K."/>
            <person name="Young N.D."/>
            <person name="Hall R.S."/>
            <person name="Jex A.R."/>
            <person name="Murali S.C."/>
            <person name="Hughes D.S."/>
            <person name="Lee S.F."/>
            <person name="Perry T."/>
            <person name="Stroehlein A.J."/>
            <person name="Ansell B.R."/>
            <person name="Breugelmans B."/>
            <person name="Hofmann A."/>
            <person name="Qu J."/>
            <person name="Dugan S."/>
            <person name="Lee S.L."/>
            <person name="Chao H."/>
            <person name="Dinh H."/>
            <person name="Han Y."/>
            <person name="Doddapaneni H.V."/>
            <person name="Worley K.C."/>
            <person name="Muzny D.M."/>
            <person name="Ioannidis P."/>
            <person name="Waterhouse R.M."/>
            <person name="Zdobnov E.M."/>
            <person name="James P.J."/>
            <person name="Bagnall N.H."/>
            <person name="Kotze A.C."/>
            <person name="Gibbs R.A."/>
            <person name="Richards S."/>
            <person name="Batterham P."/>
            <person name="Gasser R.B."/>
        </authorList>
    </citation>
    <scope>NUCLEOTIDE SEQUENCE [LARGE SCALE GENOMIC DNA]</scope>
    <source>
        <strain evidence="12 13">LS</strain>
        <tissue evidence="12">Full body</tissue>
    </source>
</reference>
<feature type="region of interest" description="Disordered" evidence="10">
    <location>
        <begin position="1163"/>
        <end position="1192"/>
    </location>
</feature>
<keyword evidence="2" id="KW-0479">Metal-binding</keyword>
<keyword evidence="13" id="KW-1185">Reference proteome</keyword>
<sequence>MDEVDIDNVEDLNELEARLYAQIHHEASEESNREIVVNTNTNNSEVAGNNNTDGNYETSSNTNRILARRYWASGDQQQQQKSAKDQQVQEMQQHQQNSKQRFIRNPFKTPNQQSAAPMSFQNKSQQQNKQIESQTSNLDVNTTKTSDSSKNIQNKSKSQTEKTTTSTANKNTTTTSSLAAENSAKESSNPSTAINENKKNKTNKTTDQHNSAKQKTPATEKSNLKLNPVVDWMEKNKQQNNKKTNNNVNTKSQKIPANNNGKQGPFVKQQQKLQKAKRLESKKQKSKKAKNNAAVLASKLKPTEIIDLDSDNDSDSSDVVMIPIPPPPTYTVDDSDGDDDKDKVILQHEENALDSMDVQMSSTSASFIKPQSLAATESAEKRLENSSRCTSPCSIQSSDDFIGQNDRSRLLAGTSGMADDEDLLLLTSDINSLLEAPETVKQVVDNDVSREETENPLDSSVEQITEENVETNDSLEFATPKTSKQQTRAKDYRVDQGQFRALDVYESESDITDSVYSKGTSKATVIRQIDTSSDEVEDIGISRTKRLRKRRASSSNKESDPNNENSLSSSDNEDNEATKPDDNEVLRTPIPFISKGIAVERYKPRKRSRTLSTSSPITLKRKVGKTSVATGHMSDNEFINTLNNLVQGQEGGEQDLEEEDDSETEDIPTARDIAEKILAQHEQKEKSKNSTETAVPDEVLNELDKVFESIDQLDKRDTQAVNPEDTVNISDSSDSDREKHIKYKSSPNEDVQIIQYSPKATKAVTITPAKTQDENGSPIYNVIYSRGQRKPGGIGWNDEMRRFYNDSWNGEHFIMSKVLQKMNPDKNLWRIYTEDRFNIKSNKRHNNMKCTNCCEFGHMRSRCKRPRKPLICYMCGDSGHQEPRCPNTICLRCGNKTQVFTRSCNACTYQNRLICPICKIRGHSLDYCPDKWRRYHSTTEPNTYPNSSITYNTRKFCCICGGRGHLSDNCRSAVRFLEYPANVSTVKSHQKSYGDVAIKTPHNGIALNLMYDPCQEYKFDLVDGTTLEKYYGRFLKAVNLDYLIKRKRQANEDNDNEETGDTAAKKTKRLSKKYEANPYSKVGVANQKIVDTNESAPNQVQEISESGNTDEVEDEQNTQQEVIELDEDNSNASVESDNEVELVGSTVEECDIQINTINKRPAASTNENFKSPKNVTSTTATPAKTQTEPPLMLDSDSNYSFSEHFDEPTTLNETADVISLKEKENTVQVAGDSRPKAREMEALPDFIPLIDSTEDPKEQSDNDNDNTRVGISRRYVAAETDDEMDEVEEQRRRTLSPLPELPCEAKIYLTHMHSKYLLSPIGNAFLVKTSRAHKLKARLDFTSVGHVLVIFGLPSNQDKFQRELLMKYRELEDENNQKQVQSNINVPKRTDVLIRFLRDNITQLLTNLGNVNQLLKRLQFLERQQSKSGYKLAEKVRRSLNMILVGQAGLQDGTMHLDKLLVSLKTLMNDFNSEDVTPPQLRSEITDHWKMIFSPYRHDNYQQLVNAYNKLISKNRMPKLVIDPLLLGQKVLDTSLSEEQKQKLEQPKTTVATNNTVTTNETAKQVVPNPLNQKNSKSLKRKQNTGANTPSSTTTTPTTNKTKASNSRPVSPQQIDSNKATSAAKTKTPAPAKANKTQNNTSTPVKTKASTSTTPTAANKSKQPTNATNTTTPTTSKTTEAPKKQTQKIMSPPPFANPEKRSTVSTTIKDVSDKWKSTCDTLLTEISSDKPKDTSGGRMRDSKLPSAFWSRESIRYLDDCVRLVAGRPQIVEKLQRVQNKSKNGQLSYNDYLAVIKLHTTLNGK</sequence>
<feature type="compositionally biased region" description="Low complexity" evidence="10">
    <location>
        <begin position="121"/>
        <end position="134"/>
    </location>
</feature>